<organism evidence="1 2">
    <name type="scientific">Schistosoma mattheei</name>
    <dbReference type="NCBI Taxonomy" id="31246"/>
    <lineage>
        <taxon>Eukaryota</taxon>
        <taxon>Metazoa</taxon>
        <taxon>Spiralia</taxon>
        <taxon>Lophotrochozoa</taxon>
        <taxon>Platyhelminthes</taxon>
        <taxon>Trematoda</taxon>
        <taxon>Digenea</taxon>
        <taxon>Strigeidida</taxon>
        <taxon>Schistosomatoidea</taxon>
        <taxon>Schistosomatidae</taxon>
        <taxon>Schistosoma</taxon>
    </lineage>
</organism>
<proteinExistence type="predicted"/>
<dbReference type="AlphaFoldDB" id="A0A183PU31"/>
<evidence type="ECO:0000313" key="2">
    <source>
        <dbReference type="Proteomes" id="UP000269396"/>
    </source>
</evidence>
<feature type="non-terminal residue" evidence="1">
    <location>
        <position position="121"/>
    </location>
</feature>
<reference evidence="1 2" key="1">
    <citation type="submission" date="2018-11" db="EMBL/GenBank/DDBJ databases">
        <authorList>
            <consortium name="Pathogen Informatics"/>
        </authorList>
    </citation>
    <scope>NUCLEOTIDE SEQUENCE [LARGE SCALE GENOMIC DNA]</scope>
    <source>
        <strain>Denwood</strain>
        <strain evidence="2">Zambia</strain>
    </source>
</reference>
<evidence type="ECO:0000313" key="1">
    <source>
        <dbReference type="EMBL" id="VDP75431.1"/>
    </source>
</evidence>
<accession>A0A183PU31</accession>
<dbReference type="EMBL" id="UZAL01039434">
    <property type="protein sequence ID" value="VDP75431.1"/>
    <property type="molecule type" value="Genomic_DNA"/>
</dbReference>
<keyword evidence="2" id="KW-1185">Reference proteome</keyword>
<protein>
    <submittedName>
        <fullName evidence="1">Uncharacterized protein</fullName>
    </submittedName>
</protein>
<sequence>MGIKSSGKGNAGVWWYNTMKFSNNNVLLDTIRYFCGAFMRSPYMAMPRIIKVLSTAYEFNPNYNKEIICRPSDNTELPPESFTVVVTLYTARCMSYRHSEHHHHHQSLLYFGPTEAATLTR</sequence>
<gene>
    <name evidence="1" type="ORF">SMTD_LOCUS17867</name>
</gene>
<name>A0A183PU31_9TREM</name>
<dbReference type="STRING" id="31246.A0A183PU31"/>
<dbReference type="Proteomes" id="UP000269396">
    <property type="component" value="Unassembled WGS sequence"/>
</dbReference>